<reference evidence="1" key="1">
    <citation type="journal article" date="2020" name="Nature">
        <title>Giant virus diversity and host interactions through global metagenomics.</title>
        <authorList>
            <person name="Schulz F."/>
            <person name="Roux S."/>
            <person name="Paez-Espino D."/>
            <person name="Jungbluth S."/>
            <person name="Walsh D.A."/>
            <person name="Denef V.J."/>
            <person name="McMahon K.D."/>
            <person name="Konstantinidis K.T."/>
            <person name="Eloe-Fadrosh E.A."/>
            <person name="Kyrpides N.C."/>
            <person name="Woyke T."/>
        </authorList>
    </citation>
    <scope>NUCLEOTIDE SEQUENCE</scope>
    <source>
        <strain evidence="1">GVMAG-M-3300027769-26</strain>
    </source>
</reference>
<protein>
    <recommendedName>
        <fullName evidence="2">Protein kinase domain-containing protein</fullName>
    </recommendedName>
</protein>
<dbReference type="Gene3D" id="1.10.510.10">
    <property type="entry name" value="Transferase(Phosphotransferase) domain 1"/>
    <property type="match status" value="1"/>
</dbReference>
<proteinExistence type="predicted"/>
<dbReference type="EMBL" id="MN740461">
    <property type="protein sequence ID" value="QHU27714.1"/>
    <property type="molecule type" value="Genomic_DNA"/>
</dbReference>
<name>A0A6C0LDK2_9ZZZZ</name>
<dbReference type="SUPFAM" id="SSF56112">
    <property type="entry name" value="Protein kinase-like (PK-like)"/>
    <property type="match status" value="1"/>
</dbReference>
<organism evidence="1">
    <name type="scientific">viral metagenome</name>
    <dbReference type="NCBI Taxonomy" id="1070528"/>
    <lineage>
        <taxon>unclassified sequences</taxon>
        <taxon>metagenomes</taxon>
        <taxon>organismal metagenomes</taxon>
    </lineage>
</organism>
<dbReference type="InterPro" id="IPR011009">
    <property type="entry name" value="Kinase-like_dom_sf"/>
</dbReference>
<sequence>MKYIEALRKYNEGKNKWCMPRKGSSDYMIIKKMVDKNYQGKKVVAKSPDKSSAKSLKHSDIYKSLSKEKRNIIDKASKKPKIKKSPNLFMSDKRIQKIQKFLKKYAVKDKYVLENRIKYYEYLLNYIKNIKSEECVKKYIEDNDTKYSIADKLFLIKKIGTDSVNASIYLTVMKNVLGGNLLAAKITPISNDNFKEINIMDYLTKKVITKGKSKHFLMMYKYFVCYKNDTSDYVSDNKRLIAINELAHGDLKTLVEDRKVAGNSELMYNLFVQTFLSIASFHKLAKNYHNDAHYGNFLYHKNKEVGYYHYVSNKKDYYLKACEYNIMIYDFGYSEDIKEKNAKHNLVDYLRIINAFMNKYHGWGEYVDLPEQRFNNEMIQVQDNLMSYIRNLSSSYDLDIVEFIYNMIQNGPKNMHNNIFTTIKPNKIINKTPFVI</sequence>
<dbReference type="AlphaFoldDB" id="A0A6C0LDK2"/>
<accession>A0A6C0LDK2</accession>
<evidence type="ECO:0008006" key="2">
    <source>
        <dbReference type="Google" id="ProtNLM"/>
    </source>
</evidence>
<evidence type="ECO:0000313" key="1">
    <source>
        <dbReference type="EMBL" id="QHU27714.1"/>
    </source>
</evidence>